<evidence type="ECO:0000259" key="7">
    <source>
        <dbReference type="Pfam" id="PF08544"/>
    </source>
</evidence>
<dbReference type="Gene3D" id="3.30.70.890">
    <property type="entry name" value="GHMP kinase, C-terminal domain"/>
    <property type="match status" value="1"/>
</dbReference>
<proteinExistence type="predicted"/>
<dbReference type="GO" id="GO:0005524">
    <property type="term" value="F:ATP binding"/>
    <property type="evidence" value="ECO:0007669"/>
    <property type="project" value="UniProtKB-KW"/>
</dbReference>
<evidence type="ECO:0000256" key="3">
    <source>
        <dbReference type="ARBA" id="ARBA00022741"/>
    </source>
</evidence>
<dbReference type="GO" id="GO:0016301">
    <property type="term" value="F:kinase activity"/>
    <property type="evidence" value="ECO:0007669"/>
    <property type="project" value="UniProtKB-KW"/>
</dbReference>
<dbReference type="SUPFAM" id="SSF54211">
    <property type="entry name" value="Ribosomal protein S5 domain 2-like"/>
    <property type="match status" value="1"/>
</dbReference>
<dbReference type="PANTHER" id="PTHR20861:SF1">
    <property type="entry name" value="HOMOSERINE KINASE"/>
    <property type="match status" value="1"/>
</dbReference>
<dbReference type="PANTHER" id="PTHR20861">
    <property type="entry name" value="HOMOSERINE/4-DIPHOSPHOCYTIDYL-2-C-METHYL-D-ERYTHRITOL KINASE"/>
    <property type="match status" value="1"/>
</dbReference>
<dbReference type="InterPro" id="IPR014721">
    <property type="entry name" value="Ribsml_uS5_D2-typ_fold_subgr"/>
</dbReference>
<dbReference type="PRINTS" id="PR00958">
    <property type="entry name" value="HOMSERKINASE"/>
</dbReference>
<feature type="non-terminal residue" evidence="8">
    <location>
        <position position="1"/>
    </location>
</feature>
<keyword evidence="4" id="KW-0418">Kinase</keyword>
<dbReference type="InterPro" id="IPR036554">
    <property type="entry name" value="GHMP_kinase_C_sf"/>
</dbReference>
<feature type="domain" description="GHMP kinase C-terminal" evidence="7">
    <location>
        <begin position="113"/>
        <end position="185"/>
    </location>
</feature>
<organism evidence="8">
    <name type="scientific">marine sediment metagenome</name>
    <dbReference type="NCBI Taxonomy" id="412755"/>
    <lineage>
        <taxon>unclassified sequences</taxon>
        <taxon>metagenomes</taxon>
        <taxon>ecological metagenomes</taxon>
    </lineage>
</organism>
<evidence type="ECO:0000259" key="6">
    <source>
        <dbReference type="Pfam" id="PF00288"/>
    </source>
</evidence>
<dbReference type="Pfam" id="PF08544">
    <property type="entry name" value="GHMP_kinases_C"/>
    <property type="match status" value="1"/>
</dbReference>
<dbReference type="InterPro" id="IPR013750">
    <property type="entry name" value="GHMP_kinase_C_dom"/>
</dbReference>
<evidence type="ECO:0000256" key="2">
    <source>
        <dbReference type="ARBA" id="ARBA00022679"/>
    </source>
</evidence>
<protein>
    <submittedName>
        <fullName evidence="8">Uncharacterized protein</fullName>
    </submittedName>
</protein>
<dbReference type="InterPro" id="IPR006204">
    <property type="entry name" value="GHMP_kinase_N_dom"/>
</dbReference>
<dbReference type="SUPFAM" id="SSF55060">
    <property type="entry name" value="GHMP Kinase, C-terminal domain"/>
    <property type="match status" value="1"/>
</dbReference>
<keyword evidence="1" id="KW-0028">Amino-acid biosynthesis</keyword>
<keyword evidence="5" id="KW-0067">ATP-binding</keyword>
<evidence type="ECO:0000313" key="8">
    <source>
        <dbReference type="EMBL" id="GAH66743.1"/>
    </source>
</evidence>
<accession>X1JAF1</accession>
<keyword evidence="3" id="KW-0547">Nucleotide-binding</keyword>
<gene>
    <name evidence="8" type="ORF">S03H2_41022</name>
</gene>
<evidence type="ECO:0000256" key="5">
    <source>
        <dbReference type="ARBA" id="ARBA00022840"/>
    </source>
</evidence>
<dbReference type="InterPro" id="IPR020568">
    <property type="entry name" value="Ribosomal_Su5_D2-typ_SF"/>
</dbReference>
<sequence length="209" mass="22583">IGAIFAVNQLMGDKLSDGEILKIAAELEGHPDNVVPALKGGLTVAALKGSEVDFFRYSKVRNDLKIVVAIPDYEVSTIEARKVLPKDISLIDAMITSRNNLFTTAILTKGANPKLLPELLSESMQDRIHQPYRKALVPGMEDVFRAARKAGAQGVALSGSGSTIAAFSIGNSKEKNKKIGLAMVAAFQKTGPMIFQRYRLPWFLTLGGL</sequence>
<dbReference type="GO" id="GO:0008652">
    <property type="term" value="P:amino acid biosynthetic process"/>
    <property type="evidence" value="ECO:0007669"/>
    <property type="project" value="UniProtKB-KW"/>
</dbReference>
<dbReference type="Pfam" id="PF00288">
    <property type="entry name" value="GHMP_kinases_N"/>
    <property type="match status" value="1"/>
</dbReference>
<dbReference type="AlphaFoldDB" id="X1JAF1"/>
<dbReference type="EMBL" id="BARU01025464">
    <property type="protein sequence ID" value="GAH66743.1"/>
    <property type="molecule type" value="Genomic_DNA"/>
</dbReference>
<name>X1JAF1_9ZZZZ</name>
<dbReference type="Gene3D" id="3.30.230.10">
    <property type="match status" value="1"/>
</dbReference>
<reference evidence="8" key="1">
    <citation type="journal article" date="2014" name="Front. Microbiol.">
        <title>High frequency of phylogenetically diverse reductive dehalogenase-homologous genes in deep subseafloor sedimentary metagenomes.</title>
        <authorList>
            <person name="Kawai M."/>
            <person name="Futagami T."/>
            <person name="Toyoda A."/>
            <person name="Takaki Y."/>
            <person name="Nishi S."/>
            <person name="Hori S."/>
            <person name="Arai W."/>
            <person name="Tsubouchi T."/>
            <person name="Morono Y."/>
            <person name="Uchiyama I."/>
            <person name="Ito T."/>
            <person name="Fujiyama A."/>
            <person name="Inagaki F."/>
            <person name="Takami H."/>
        </authorList>
    </citation>
    <scope>NUCLEOTIDE SEQUENCE</scope>
    <source>
        <strain evidence="8">Expedition CK06-06</strain>
    </source>
</reference>
<evidence type="ECO:0000256" key="1">
    <source>
        <dbReference type="ARBA" id="ARBA00022605"/>
    </source>
</evidence>
<comment type="caution">
    <text evidence="8">The sequence shown here is derived from an EMBL/GenBank/DDBJ whole genome shotgun (WGS) entry which is preliminary data.</text>
</comment>
<feature type="domain" description="GHMP kinase N-terminal" evidence="6">
    <location>
        <begin position="2"/>
        <end position="41"/>
    </location>
</feature>
<keyword evidence="2" id="KW-0808">Transferase</keyword>
<evidence type="ECO:0000256" key="4">
    <source>
        <dbReference type="ARBA" id="ARBA00022777"/>
    </source>
</evidence>